<proteinExistence type="predicted"/>
<gene>
    <name evidence="7" type="ORF">TK11N_13910</name>
    <name evidence="8" type="ORF">TK2N_13640</name>
</gene>
<feature type="transmembrane region" description="Helical" evidence="6">
    <location>
        <begin position="291"/>
        <end position="313"/>
    </location>
</feature>
<evidence type="ECO:0000256" key="3">
    <source>
        <dbReference type="ARBA" id="ARBA00022692"/>
    </source>
</evidence>
<feature type="transmembrane region" description="Helical" evidence="6">
    <location>
        <begin position="168"/>
        <end position="188"/>
    </location>
</feature>
<feature type="transmembrane region" description="Helical" evidence="6">
    <location>
        <begin position="411"/>
        <end position="433"/>
    </location>
</feature>
<comment type="caution">
    <text evidence="8">The sequence shown here is derived from an EMBL/GenBank/DDBJ whole genome shotgun (WGS) entry which is preliminary data.</text>
</comment>
<name>A0AAN4UB68_9ENTE</name>
<dbReference type="InterPro" id="IPR050833">
    <property type="entry name" value="Poly_Biosynth_Transport"/>
</dbReference>
<accession>A0AAN4UB68</accession>
<evidence type="ECO:0000313" key="9">
    <source>
        <dbReference type="Proteomes" id="UP000886597"/>
    </source>
</evidence>
<keyword evidence="4 6" id="KW-1133">Transmembrane helix</keyword>
<protein>
    <submittedName>
        <fullName evidence="8">Flippase</fullName>
    </submittedName>
</protein>
<evidence type="ECO:0000256" key="6">
    <source>
        <dbReference type="SAM" id="Phobius"/>
    </source>
</evidence>
<feature type="transmembrane region" description="Helical" evidence="6">
    <location>
        <begin position="381"/>
        <end position="399"/>
    </location>
</feature>
<dbReference type="InterPro" id="IPR002797">
    <property type="entry name" value="Polysacc_synth"/>
</dbReference>
<keyword evidence="10" id="KW-1185">Reference proteome</keyword>
<dbReference type="PANTHER" id="PTHR30250">
    <property type="entry name" value="PST FAMILY PREDICTED COLANIC ACID TRANSPORTER"/>
    <property type="match status" value="1"/>
</dbReference>
<organism evidence="8 9">
    <name type="scientific">Tetragenococcus koreensis</name>
    <dbReference type="NCBI Taxonomy" id="290335"/>
    <lineage>
        <taxon>Bacteria</taxon>
        <taxon>Bacillati</taxon>
        <taxon>Bacillota</taxon>
        <taxon>Bacilli</taxon>
        <taxon>Lactobacillales</taxon>
        <taxon>Enterococcaceae</taxon>
        <taxon>Tetragenococcus</taxon>
    </lineage>
</organism>
<evidence type="ECO:0000256" key="1">
    <source>
        <dbReference type="ARBA" id="ARBA00004651"/>
    </source>
</evidence>
<evidence type="ECO:0000313" key="7">
    <source>
        <dbReference type="EMBL" id="GEQ49539.1"/>
    </source>
</evidence>
<evidence type="ECO:0000256" key="2">
    <source>
        <dbReference type="ARBA" id="ARBA00022475"/>
    </source>
</evidence>
<feature type="transmembrane region" description="Helical" evidence="6">
    <location>
        <begin position="439"/>
        <end position="459"/>
    </location>
</feature>
<dbReference type="Pfam" id="PF01943">
    <property type="entry name" value="Polysacc_synt"/>
    <property type="match status" value="1"/>
</dbReference>
<feature type="transmembrane region" description="Helical" evidence="6">
    <location>
        <begin position="43"/>
        <end position="63"/>
    </location>
</feature>
<feature type="transmembrane region" description="Helical" evidence="6">
    <location>
        <begin position="319"/>
        <end position="344"/>
    </location>
</feature>
<sequence length="469" mass="53002">MNSKLKSNVIFSAVFQLLFFIAPIITTPYVARVFTPEDLGIYATTYALAILFVQVANFGIPIYGVRTIAQSRNEKERTSNFISIWAMQGLVTLLVFLIYALFCILFITNFKIYIIQGLLILASIFDISWFFTGIEEIKRTIFRNVLSKILTIFLILTFVNNADDLTKYILINVSGVLIGNLSMCLQMFKFLDFSSFKVTISKATVFSSFGLLLPQLIDSLKSNASRMVLANLTSYTAVGFYDQGNKITTMINGVFGAVTNAILPRIASHVKENKFEEIEKITKKFLTINKLFVLIIISGIINVSQFFVPLFFGEGYSNVIVVLNISGISLLFSSISYYLGRAVLISNTLDKEYRKVTLFSCLALIVFSVLLDGFLYEKGAAISFTLATIVQFVLTLMYSKNFINTRFIKRNIFENILFIIINVFIIKIVQAFFKFEGNMINFLIYGSLSVLISIILYIASEKSKKIIFH</sequence>
<dbReference type="PANTHER" id="PTHR30250:SF11">
    <property type="entry name" value="O-ANTIGEN TRANSPORTER-RELATED"/>
    <property type="match status" value="1"/>
</dbReference>
<dbReference type="Proteomes" id="UP000886607">
    <property type="component" value="Unassembled WGS sequence"/>
</dbReference>
<evidence type="ECO:0000313" key="10">
    <source>
        <dbReference type="Proteomes" id="UP000886607"/>
    </source>
</evidence>
<feature type="transmembrane region" description="Helical" evidence="6">
    <location>
        <begin position="113"/>
        <end position="133"/>
    </location>
</feature>
<feature type="transmembrane region" description="Helical" evidence="6">
    <location>
        <begin position="84"/>
        <end position="107"/>
    </location>
</feature>
<dbReference type="RefSeq" id="WP_202583998.1">
    <property type="nucleotide sequence ID" value="NZ_BKBO01000020.1"/>
</dbReference>
<dbReference type="EMBL" id="BKBQ01000019">
    <property type="protein sequence ID" value="GEQ54520.1"/>
    <property type="molecule type" value="Genomic_DNA"/>
</dbReference>
<dbReference type="Proteomes" id="UP000886597">
    <property type="component" value="Unassembled WGS sequence"/>
</dbReference>
<keyword evidence="3 6" id="KW-0812">Transmembrane</keyword>
<dbReference type="AlphaFoldDB" id="A0AAN4UB68"/>
<dbReference type="EMBL" id="BKBO01000020">
    <property type="protein sequence ID" value="GEQ49539.1"/>
    <property type="molecule type" value="Genomic_DNA"/>
</dbReference>
<reference evidence="8" key="2">
    <citation type="journal article" date="2020" name="Int. Dairy J.">
        <title>Lactic acid bacterial diversity in Brie cheese focusing on salt concentration and pH of isolation medium and characterisation of halophilic and alkaliphilic lactic acid bacterial isolates.</title>
        <authorList>
            <person name="Unno R."/>
            <person name="Matsutani M."/>
            <person name="Suzuki T."/>
            <person name="Kodama K."/>
            <person name="Matsushita H."/>
            <person name="Yamasato K."/>
            <person name="Koizumi Y."/>
            <person name="Ishikawa M."/>
        </authorList>
    </citation>
    <scope>NUCLEOTIDE SEQUENCE</scope>
    <source>
        <strain evidence="8">7C1</strain>
        <strain evidence="7">8C4</strain>
    </source>
</reference>
<evidence type="ECO:0000256" key="5">
    <source>
        <dbReference type="ARBA" id="ARBA00023136"/>
    </source>
</evidence>
<evidence type="ECO:0000313" key="8">
    <source>
        <dbReference type="EMBL" id="GEQ54520.1"/>
    </source>
</evidence>
<dbReference type="GO" id="GO:0005886">
    <property type="term" value="C:plasma membrane"/>
    <property type="evidence" value="ECO:0007669"/>
    <property type="project" value="UniProtKB-SubCell"/>
</dbReference>
<feature type="transmembrane region" description="Helical" evidence="6">
    <location>
        <begin position="356"/>
        <end position="375"/>
    </location>
</feature>
<reference evidence="8" key="1">
    <citation type="submission" date="2019-08" db="EMBL/GenBank/DDBJ databases">
        <authorList>
            <person name="Ishikawa M."/>
            <person name="Suzuki T."/>
            <person name="Matsutani M."/>
        </authorList>
    </citation>
    <scope>NUCLEOTIDE SEQUENCE</scope>
    <source>
        <strain evidence="8">7C1</strain>
        <strain evidence="7">8C4</strain>
    </source>
</reference>
<keyword evidence="5 6" id="KW-0472">Membrane</keyword>
<feature type="transmembrane region" description="Helical" evidence="6">
    <location>
        <begin position="145"/>
        <end position="162"/>
    </location>
</feature>
<evidence type="ECO:0000256" key="4">
    <source>
        <dbReference type="ARBA" id="ARBA00022989"/>
    </source>
</evidence>
<comment type="subcellular location">
    <subcellularLocation>
        <location evidence="1">Cell membrane</location>
        <topology evidence="1">Multi-pass membrane protein</topology>
    </subcellularLocation>
</comment>
<keyword evidence="2" id="KW-1003">Cell membrane</keyword>
<feature type="transmembrane region" description="Helical" evidence="6">
    <location>
        <begin position="9"/>
        <end position="31"/>
    </location>
</feature>